<accession>A0A391P7H7</accession>
<keyword evidence="2" id="KW-1185">Reference proteome</keyword>
<dbReference type="EMBL" id="BDIP01005428">
    <property type="protein sequence ID" value="GCA63892.1"/>
    <property type="molecule type" value="Genomic_DNA"/>
</dbReference>
<sequence>MEEMMEEMMDAGFGDVEEEADAEVDAILMQALEGKLVAGGSAPTRPVHSKATISESQADAEADALVARLMSL</sequence>
<evidence type="ECO:0000313" key="2">
    <source>
        <dbReference type="Proteomes" id="UP000265618"/>
    </source>
</evidence>
<comment type="caution">
    <text evidence="1">The sequence shown here is derived from an EMBL/GenBank/DDBJ whole genome shotgun (WGS) entry which is preliminary data.</text>
</comment>
<gene>
    <name evidence="1" type="ORF">KIPB_012357</name>
</gene>
<reference evidence="1 2" key="1">
    <citation type="journal article" date="2018" name="PLoS ONE">
        <title>The draft genome of Kipferlia bialata reveals reductive genome evolution in fornicate parasites.</title>
        <authorList>
            <person name="Tanifuji G."/>
            <person name="Takabayashi S."/>
            <person name="Kume K."/>
            <person name="Takagi M."/>
            <person name="Nakayama T."/>
            <person name="Kamikawa R."/>
            <person name="Inagaki Y."/>
            <person name="Hashimoto T."/>
        </authorList>
    </citation>
    <scope>NUCLEOTIDE SEQUENCE [LARGE SCALE GENOMIC DNA]</scope>
    <source>
        <strain evidence="1">NY0173</strain>
    </source>
</reference>
<name>A0A391P7H7_9EUKA</name>
<proteinExistence type="predicted"/>
<protein>
    <submittedName>
        <fullName evidence="1">Uncharacterized protein</fullName>
    </submittedName>
</protein>
<dbReference type="Proteomes" id="UP000265618">
    <property type="component" value="Unassembled WGS sequence"/>
</dbReference>
<organism evidence="1 2">
    <name type="scientific">Kipferlia bialata</name>
    <dbReference type="NCBI Taxonomy" id="797122"/>
    <lineage>
        <taxon>Eukaryota</taxon>
        <taxon>Metamonada</taxon>
        <taxon>Carpediemonas-like organisms</taxon>
        <taxon>Kipferlia</taxon>
    </lineage>
</organism>
<dbReference type="AlphaFoldDB" id="A0A391P7H7"/>
<evidence type="ECO:0000313" key="1">
    <source>
        <dbReference type="EMBL" id="GCA63892.1"/>
    </source>
</evidence>